<protein>
    <submittedName>
        <fullName evidence="5">Dienelactone hydrolase</fullName>
    </submittedName>
</protein>
<dbReference type="PANTHER" id="PTHR10272">
    <property type="entry name" value="PLATELET-ACTIVATING FACTOR ACETYLHYDROLASE"/>
    <property type="match status" value="1"/>
</dbReference>
<feature type="signal peptide" evidence="4">
    <location>
        <begin position="1"/>
        <end position="26"/>
    </location>
</feature>
<dbReference type="PANTHER" id="PTHR10272:SF0">
    <property type="entry name" value="PLATELET-ACTIVATING FACTOR ACETYLHYDROLASE"/>
    <property type="match status" value="1"/>
</dbReference>
<dbReference type="EMBL" id="CP049056">
    <property type="protein sequence ID" value="QIE55536.1"/>
    <property type="molecule type" value="Genomic_DNA"/>
</dbReference>
<name>A0A7L5BZ52_9RHOB</name>
<dbReference type="KEGG" id="hdh:G5B40_08745"/>
<evidence type="ECO:0000313" key="6">
    <source>
        <dbReference type="Proteomes" id="UP000503336"/>
    </source>
</evidence>
<dbReference type="SUPFAM" id="SSF53474">
    <property type="entry name" value="alpha/beta-Hydrolases"/>
    <property type="match status" value="1"/>
</dbReference>
<keyword evidence="6" id="KW-1185">Reference proteome</keyword>
<evidence type="ECO:0000256" key="4">
    <source>
        <dbReference type="SAM" id="SignalP"/>
    </source>
</evidence>
<evidence type="ECO:0000256" key="3">
    <source>
        <dbReference type="ARBA" id="ARBA00023098"/>
    </source>
</evidence>
<gene>
    <name evidence="5" type="ORF">G5B40_08745</name>
</gene>
<accession>A0A7L5BZ52</accession>
<keyword evidence="1 5" id="KW-0378">Hydrolase</keyword>
<organism evidence="5 6">
    <name type="scientific">Pikeienuella piscinae</name>
    <dbReference type="NCBI Taxonomy" id="2748098"/>
    <lineage>
        <taxon>Bacteria</taxon>
        <taxon>Pseudomonadati</taxon>
        <taxon>Pseudomonadota</taxon>
        <taxon>Alphaproteobacteria</taxon>
        <taxon>Rhodobacterales</taxon>
        <taxon>Paracoccaceae</taxon>
        <taxon>Pikeienuella</taxon>
    </lineage>
</organism>
<dbReference type="InterPro" id="IPR029058">
    <property type="entry name" value="AB_hydrolase_fold"/>
</dbReference>
<evidence type="ECO:0000256" key="1">
    <source>
        <dbReference type="ARBA" id="ARBA00022801"/>
    </source>
</evidence>
<keyword evidence="2" id="KW-0442">Lipid degradation</keyword>
<dbReference type="Gene3D" id="3.40.50.1820">
    <property type="entry name" value="alpha/beta hydrolase"/>
    <property type="match status" value="1"/>
</dbReference>
<dbReference type="GO" id="GO:0003847">
    <property type="term" value="F:1-alkyl-2-acetylglycerophosphocholine esterase activity"/>
    <property type="evidence" value="ECO:0007669"/>
    <property type="project" value="TreeGrafter"/>
</dbReference>
<sequence>MISRSFRARLVFAGAALLFGDSGAMAENRIDVQRPDAPDLAAYGAAPVGVRTIELVNNDQIDIVAIDPKAPKPDPLPRYDRALTVEVWYPAAEGVTGETAFPAMIRDGKTIVTLHGRAMRDVAPGEGKWPLVIVSHGYPGNRYLLSHLAENIASKGYVVASIDHRDSTYDDKTAFGSTLVNRPLDQIFVLSEMARLGGDGESFLNGIVDSENSALIGYSMGGYGAVIAAGGGVTQASVDYPWGGPHGTLGIHLSGSPTHDALPDPRFKTAIAFAPWGVTRGFWDAETLKGVRIPMLFIAGSVDDVAGYDPGVRTIWEGATNVDRALLTFVNANHNAAAPYPAPEEGREIDPDLGFAPFDHYADAVWDTVRMNNIAQHFVTAWLDSHVKDDKEAASYLELIPDADDGVWALNEDGTPKPEHTYWRGFQERTAKGLRYEVLNKGQ</sequence>
<dbReference type="Proteomes" id="UP000503336">
    <property type="component" value="Chromosome"/>
</dbReference>
<reference evidence="5 6" key="1">
    <citation type="submission" date="2020-02" db="EMBL/GenBank/DDBJ databases">
        <title>complete genome sequence of Rhodobacteraceae bacterium.</title>
        <authorList>
            <person name="Park J."/>
            <person name="Kim Y.-S."/>
            <person name="Kim K.-H."/>
        </authorList>
    </citation>
    <scope>NUCLEOTIDE SEQUENCE [LARGE SCALE GENOMIC DNA]</scope>
    <source>
        <strain evidence="5 6">RR4-56</strain>
    </source>
</reference>
<evidence type="ECO:0000313" key="5">
    <source>
        <dbReference type="EMBL" id="QIE55536.1"/>
    </source>
</evidence>
<keyword evidence="3" id="KW-0443">Lipid metabolism</keyword>
<keyword evidence="4" id="KW-0732">Signal</keyword>
<dbReference type="AlphaFoldDB" id="A0A7L5BZ52"/>
<dbReference type="GO" id="GO:0016042">
    <property type="term" value="P:lipid catabolic process"/>
    <property type="evidence" value="ECO:0007669"/>
    <property type="project" value="UniProtKB-KW"/>
</dbReference>
<evidence type="ECO:0000256" key="2">
    <source>
        <dbReference type="ARBA" id="ARBA00022963"/>
    </source>
</evidence>
<dbReference type="Pfam" id="PF03403">
    <property type="entry name" value="PAF-AH_p_II"/>
    <property type="match status" value="1"/>
</dbReference>
<proteinExistence type="predicted"/>
<feature type="chain" id="PRO_5029446255" evidence="4">
    <location>
        <begin position="27"/>
        <end position="443"/>
    </location>
</feature>